<reference evidence="12" key="1">
    <citation type="submission" date="2018-09" db="EMBL/GenBank/DDBJ databases">
        <title>Common duck and Muscovy duck high density SNP chip.</title>
        <authorList>
            <person name="Vignal A."/>
            <person name="Thebault N."/>
            <person name="Warren W.C."/>
        </authorList>
    </citation>
    <scope>NUCLEOTIDE SEQUENCE [LARGE SCALE GENOMIC DNA]</scope>
</reference>
<dbReference type="InterPro" id="IPR020405">
    <property type="entry name" value="Atypical_DUSP_subfamA"/>
</dbReference>
<dbReference type="PANTHER" id="PTHR45682">
    <property type="entry name" value="AGAP008228-PA"/>
    <property type="match status" value="1"/>
</dbReference>
<dbReference type="PROSITE" id="PS00383">
    <property type="entry name" value="TYR_PHOSPHATASE_1"/>
    <property type="match status" value="1"/>
</dbReference>
<evidence type="ECO:0000259" key="11">
    <source>
        <dbReference type="PROSITE" id="PS50056"/>
    </source>
</evidence>
<dbReference type="PANTHER" id="PTHR45682:SF2">
    <property type="entry name" value="DUAL SPECIFICITY PROTEIN PHOSPHATASE"/>
    <property type="match status" value="1"/>
</dbReference>
<evidence type="ECO:0000313" key="12">
    <source>
        <dbReference type="Ensembl" id="ENSCMMP00000001384.1"/>
    </source>
</evidence>
<reference evidence="12" key="3">
    <citation type="submission" date="2025-09" db="UniProtKB">
        <authorList>
            <consortium name="Ensembl"/>
        </authorList>
    </citation>
    <scope>IDENTIFICATION</scope>
</reference>
<dbReference type="InterPro" id="IPR000387">
    <property type="entry name" value="Tyr_Pase_dom"/>
</dbReference>
<evidence type="ECO:0000256" key="8">
    <source>
        <dbReference type="PIRSR" id="PIRSR620405-1"/>
    </source>
</evidence>
<feature type="domain" description="Tyrosine-protein phosphatase" evidence="10">
    <location>
        <begin position="139"/>
        <end position="288"/>
    </location>
</feature>
<dbReference type="GO" id="GO:0005737">
    <property type="term" value="C:cytoplasm"/>
    <property type="evidence" value="ECO:0007669"/>
    <property type="project" value="UniProtKB-SubCell"/>
</dbReference>
<dbReference type="FunFam" id="3.90.190.10:FF:000037">
    <property type="entry name" value="dual specificity protein phosphatase 26"/>
    <property type="match status" value="1"/>
</dbReference>
<evidence type="ECO:0008006" key="14">
    <source>
        <dbReference type="Google" id="ProtNLM"/>
    </source>
</evidence>
<dbReference type="PRINTS" id="PR01908">
    <property type="entry name" value="ADSPHPHTASE"/>
</dbReference>
<dbReference type="InterPro" id="IPR000340">
    <property type="entry name" value="Dual-sp_phosphatase_cat-dom"/>
</dbReference>
<dbReference type="Proteomes" id="UP000694556">
    <property type="component" value="Chromosome 6"/>
</dbReference>
<comment type="similarity">
    <text evidence="2">Belongs to the protein-tyrosine phosphatase family. Non-receptor class dual specificity subfamily.</text>
</comment>
<reference evidence="12" key="2">
    <citation type="submission" date="2025-08" db="UniProtKB">
        <authorList>
            <consortium name="Ensembl"/>
        </authorList>
    </citation>
    <scope>IDENTIFICATION</scope>
</reference>
<feature type="compositionally biased region" description="Low complexity" evidence="9">
    <location>
        <begin position="83"/>
        <end position="95"/>
    </location>
</feature>
<accession>A0A8C3B9H2</accession>
<evidence type="ECO:0000313" key="13">
    <source>
        <dbReference type="Proteomes" id="UP000694556"/>
    </source>
</evidence>
<evidence type="ECO:0000256" key="7">
    <source>
        <dbReference type="ARBA" id="ARBA00048336"/>
    </source>
</evidence>
<dbReference type="SMART" id="SM00195">
    <property type="entry name" value="DSPc"/>
    <property type="match status" value="1"/>
</dbReference>
<evidence type="ECO:0000256" key="5">
    <source>
        <dbReference type="ARBA" id="ARBA00022912"/>
    </source>
</evidence>
<dbReference type="Pfam" id="PF00782">
    <property type="entry name" value="DSPc"/>
    <property type="match status" value="1"/>
</dbReference>
<dbReference type="GO" id="GO:0043409">
    <property type="term" value="P:negative regulation of MAPK cascade"/>
    <property type="evidence" value="ECO:0007669"/>
    <property type="project" value="TreeGrafter"/>
</dbReference>
<keyword evidence="4" id="KW-0378">Hydrolase</keyword>
<dbReference type="Ensembl" id="ENSCMMT00000001553.1">
    <property type="protein sequence ID" value="ENSCMMP00000001384.1"/>
    <property type="gene ID" value="ENSCMMG00000000927.1"/>
</dbReference>
<dbReference type="InterPro" id="IPR020422">
    <property type="entry name" value="TYR_PHOSPHATASE_DUAL_dom"/>
</dbReference>
<dbReference type="PROSITE" id="PS50054">
    <property type="entry name" value="TYR_PHOSPHATASE_DUAL"/>
    <property type="match status" value="1"/>
</dbReference>
<feature type="domain" description="Tyrosine specific protein phosphatases" evidence="11">
    <location>
        <begin position="209"/>
        <end position="267"/>
    </location>
</feature>
<feature type="region of interest" description="Disordered" evidence="9">
    <location>
        <begin position="83"/>
        <end position="114"/>
    </location>
</feature>
<dbReference type="GO" id="GO:0004722">
    <property type="term" value="F:protein serine/threonine phosphatase activity"/>
    <property type="evidence" value="ECO:0007669"/>
    <property type="project" value="UniProtKB-EC"/>
</dbReference>
<keyword evidence="13" id="KW-1185">Reference proteome</keyword>
<dbReference type="InterPro" id="IPR016130">
    <property type="entry name" value="Tyr_Pase_AS"/>
</dbReference>
<name>A0A8C3B9H2_CAIMO</name>
<keyword evidence="3" id="KW-0963">Cytoplasm</keyword>
<keyword evidence="5" id="KW-0904">Protein phosphatase</keyword>
<evidence type="ECO:0000256" key="6">
    <source>
        <dbReference type="ARBA" id="ARBA00047761"/>
    </source>
</evidence>
<evidence type="ECO:0000256" key="2">
    <source>
        <dbReference type="ARBA" id="ARBA00008601"/>
    </source>
</evidence>
<evidence type="ECO:0000256" key="3">
    <source>
        <dbReference type="ARBA" id="ARBA00022490"/>
    </source>
</evidence>
<protein>
    <recommendedName>
        <fullName evidence="14">Protein-serine/threonine phosphatase</fullName>
    </recommendedName>
</protein>
<dbReference type="SUPFAM" id="SSF52799">
    <property type="entry name" value="(Phosphotyrosine protein) phosphatases II"/>
    <property type="match status" value="1"/>
</dbReference>
<dbReference type="GO" id="GO:0033549">
    <property type="term" value="F:MAP kinase phosphatase activity"/>
    <property type="evidence" value="ECO:0007669"/>
    <property type="project" value="TreeGrafter"/>
</dbReference>
<evidence type="ECO:0000256" key="4">
    <source>
        <dbReference type="ARBA" id="ARBA00022801"/>
    </source>
</evidence>
<dbReference type="GO" id="GO:0008138">
    <property type="term" value="F:protein tyrosine/serine/threonine phosphatase activity"/>
    <property type="evidence" value="ECO:0007669"/>
    <property type="project" value="InterPro"/>
</dbReference>
<dbReference type="InterPro" id="IPR029021">
    <property type="entry name" value="Prot-tyrosine_phosphatase-like"/>
</dbReference>
<comment type="catalytic activity">
    <reaction evidence="6">
        <text>O-phospho-L-seryl-[protein] + H2O = L-seryl-[protein] + phosphate</text>
        <dbReference type="Rhea" id="RHEA:20629"/>
        <dbReference type="Rhea" id="RHEA-COMP:9863"/>
        <dbReference type="Rhea" id="RHEA-COMP:11604"/>
        <dbReference type="ChEBI" id="CHEBI:15377"/>
        <dbReference type="ChEBI" id="CHEBI:29999"/>
        <dbReference type="ChEBI" id="CHEBI:43474"/>
        <dbReference type="ChEBI" id="CHEBI:83421"/>
        <dbReference type="EC" id="3.1.3.16"/>
    </reaction>
</comment>
<comment type="catalytic activity">
    <reaction evidence="7">
        <text>O-phospho-L-threonyl-[protein] + H2O = L-threonyl-[protein] + phosphate</text>
        <dbReference type="Rhea" id="RHEA:47004"/>
        <dbReference type="Rhea" id="RHEA-COMP:11060"/>
        <dbReference type="Rhea" id="RHEA-COMP:11605"/>
        <dbReference type="ChEBI" id="CHEBI:15377"/>
        <dbReference type="ChEBI" id="CHEBI:30013"/>
        <dbReference type="ChEBI" id="CHEBI:43474"/>
        <dbReference type="ChEBI" id="CHEBI:61977"/>
        <dbReference type="EC" id="3.1.3.16"/>
    </reaction>
</comment>
<evidence type="ECO:0000256" key="9">
    <source>
        <dbReference type="SAM" id="MobiDB-lite"/>
    </source>
</evidence>
<proteinExistence type="inferred from homology"/>
<evidence type="ECO:0000259" key="10">
    <source>
        <dbReference type="PROSITE" id="PS50054"/>
    </source>
</evidence>
<organism evidence="12 13">
    <name type="scientific">Cairina moschata</name>
    <name type="common">Muscovy duck</name>
    <dbReference type="NCBI Taxonomy" id="8855"/>
    <lineage>
        <taxon>Eukaryota</taxon>
        <taxon>Metazoa</taxon>
        <taxon>Chordata</taxon>
        <taxon>Craniata</taxon>
        <taxon>Vertebrata</taxon>
        <taxon>Euteleostomi</taxon>
        <taxon>Archelosauria</taxon>
        <taxon>Archosauria</taxon>
        <taxon>Dinosauria</taxon>
        <taxon>Saurischia</taxon>
        <taxon>Theropoda</taxon>
        <taxon>Coelurosauria</taxon>
        <taxon>Aves</taxon>
        <taxon>Neognathae</taxon>
        <taxon>Galloanserae</taxon>
        <taxon>Anseriformes</taxon>
        <taxon>Anatidae</taxon>
        <taxon>Anatinae</taxon>
        <taxon>Cairina</taxon>
    </lineage>
</organism>
<feature type="active site" description="Phosphocysteine intermediate" evidence="8">
    <location>
        <position position="233"/>
    </location>
</feature>
<evidence type="ECO:0000256" key="1">
    <source>
        <dbReference type="ARBA" id="ARBA00004496"/>
    </source>
</evidence>
<sequence>MVGVLRAGDSRTGSGDKRQGADWKQQGTIRFRRLFLLSMPTRPSPGEGARGCCSVGIASRAAAQHLPQPISWCPVTATGAGSSPVPSSVPLAAGSGSRPASRMSGTEALGPPGLEPCTGDIPSLKELEQLLSTGRPSCNHVDEVWPNLFLGDLWAARCKTTLQSLNITHILNAADGPYSINTGARYYKDLQIEYFGVEAFDDPSFDLSIFFYDAANFIGKALNTSGGKVFVHCAMGVSRSASLVLAFLMIHKNMTLVDALKTVGSHRNICPNTGFLSQLRDLDIKLNEERKGNRESAGKEL</sequence>
<comment type="subcellular location">
    <subcellularLocation>
        <location evidence="1">Cytoplasm</location>
    </subcellularLocation>
</comment>
<dbReference type="PROSITE" id="PS50056">
    <property type="entry name" value="TYR_PHOSPHATASE_2"/>
    <property type="match status" value="1"/>
</dbReference>
<dbReference type="Gene3D" id="3.90.190.10">
    <property type="entry name" value="Protein tyrosine phosphatase superfamily"/>
    <property type="match status" value="1"/>
</dbReference>
<dbReference type="AlphaFoldDB" id="A0A8C3B9H2"/>
<feature type="region of interest" description="Disordered" evidence="9">
    <location>
        <begin position="1"/>
        <end position="24"/>
    </location>
</feature>
<dbReference type="PRINTS" id="PR01909">
    <property type="entry name" value="ADSPHPHTASEA"/>
</dbReference>